<keyword evidence="11" id="KW-0449">Lipoprotein</keyword>
<evidence type="ECO:0000259" key="13">
    <source>
        <dbReference type="Pfam" id="PF04598"/>
    </source>
</evidence>
<name>A0A2J8KZE0_PANTR</name>
<keyword evidence="4" id="KW-1134">Transmembrane beta strand</keyword>
<evidence type="ECO:0000256" key="1">
    <source>
        <dbReference type="ARBA" id="ARBA00004496"/>
    </source>
</evidence>
<keyword evidence="9" id="KW-0472">Membrane</keyword>
<keyword evidence="6" id="KW-0963">Cytoplasm</keyword>
<comment type="caution">
    <text evidence="15">The sequence shown here is derived from an EMBL/GenBank/DDBJ whole genome shotgun (WGS) entry which is preliminary data.</text>
</comment>
<dbReference type="GO" id="GO:0012501">
    <property type="term" value="P:programmed cell death"/>
    <property type="evidence" value="ECO:0007669"/>
    <property type="project" value="UniProtKB-KW"/>
</dbReference>
<evidence type="ECO:0000313" key="15">
    <source>
        <dbReference type="EMBL" id="PNI40372.1"/>
    </source>
</evidence>
<organism evidence="15 16">
    <name type="scientific">Pan troglodytes</name>
    <name type="common">Chimpanzee</name>
    <dbReference type="NCBI Taxonomy" id="9598"/>
    <lineage>
        <taxon>Eukaryota</taxon>
        <taxon>Metazoa</taxon>
        <taxon>Chordata</taxon>
        <taxon>Craniata</taxon>
        <taxon>Vertebrata</taxon>
        <taxon>Euteleostomi</taxon>
        <taxon>Mammalia</taxon>
        <taxon>Eutheria</taxon>
        <taxon>Euarchontoglires</taxon>
        <taxon>Primates</taxon>
        <taxon>Haplorrhini</taxon>
        <taxon>Catarrhini</taxon>
        <taxon>Hominidae</taxon>
        <taxon>Pan</taxon>
    </lineage>
</organism>
<evidence type="ECO:0000256" key="12">
    <source>
        <dbReference type="SAM" id="MobiDB-lite"/>
    </source>
</evidence>
<evidence type="ECO:0000256" key="8">
    <source>
        <dbReference type="ARBA" id="ARBA00022692"/>
    </source>
</evidence>
<comment type="subcellular location">
    <subcellularLocation>
        <location evidence="2">Cell membrane</location>
        <topology evidence="2">Multi-pass membrane protein</topology>
    </subcellularLocation>
    <subcellularLocation>
        <location evidence="1">Cytoplasm</location>
    </subcellularLocation>
</comment>
<dbReference type="PANTHER" id="PTHR15207">
    <property type="entry name" value="NONSYNDROMIC HEARING IMPAIRMENT PROTEIN"/>
    <property type="match status" value="1"/>
</dbReference>
<dbReference type="GO" id="GO:0005737">
    <property type="term" value="C:cytoplasm"/>
    <property type="evidence" value="ECO:0007669"/>
    <property type="project" value="UniProtKB-SubCell"/>
</dbReference>
<evidence type="ECO:0000313" key="16">
    <source>
        <dbReference type="Proteomes" id="UP000236370"/>
    </source>
</evidence>
<evidence type="ECO:0000256" key="9">
    <source>
        <dbReference type="ARBA" id="ARBA00023136"/>
    </source>
</evidence>
<reference evidence="15 16" key="1">
    <citation type="submission" date="2017-12" db="EMBL/GenBank/DDBJ databases">
        <title>High-resolution comparative analysis of great ape genomes.</title>
        <authorList>
            <person name="Pollen A."/>
            <person name="Hastie A."/>
            <person name="Hormozdiari F."/>
            <person name="Dougherty M."/>
            <person name="Liu R."/>
            <person name="Chaisson M."/>
            <person name="Hoppe E."/>
            <person name="Hill C."/>
            <person name="Pang A."/>
            <person name="Hillier L."/>
            <person name="Baker C."/>
            <person name="Armstrong J."/>
            <person name="Shendure J."/>
            <person name="Paten B."/>
            <person name="Wilson R."/>
            <person name="Chao H."/>
            <person name="Schneider V."/>
            <person name="Ventura M."/>
            <person name="Kronenberg Z."/>
            <person name="Murali S."/>
            <person name="Gordon D."/>
            <person name="Cantsilieris S."/>
            <person name="Munson K."/>
            <person name="Nelson B."/>
            <person name="Raja A."/>
            <person name="Underwood J."/>
            <person name="Diekhans M."/>
            <person name="Fiddes I."/>
            <person name="Haussler D."/>
            <person name="Eichler E."/>
        </authorList>
    </citation>
    <scope>NUCLEOTIDE SEQUENCE [LARGE SCALE GENOMIC DNA]</scope>
    <source>
        <strain evidence="15">Yerkes chimp pedigree #C0471</strain>
    </source>
</reference>
<sequence length="154" mass="16921">AATTIAYGVIELYVKLDGQFEFCLLRGKQGGFENKKRIDSVYLDPLVFREFAFIDMPDAAHGISSQDGPLSVLKQATLLLERNFHPFAELPEPQQTALSDIFQAVLFDDELLMVLEPVKDILGRSSSLTLSCTNGESHTSCQPSSHPDSVSSLS</sequence>
<evidence type="ECO:0000256" key="6">
    <source>
        <dbReference type="ARBA" id="ARBA00022490"/>
    </source>
</evidence>
<dbReference type="AlphaFoldDB" id="A0A2J8KZE0"/>
<feature type="domain" description="Gasdermin pore forming" evidence="13">
    <location>
        <begin position="2"/>
        <end position="34"/>
    </location>
</feature>
<comment type="similarity">
    <text evidence="3">Belongs to the gasdermin family.</text>
</comment>
<dbReference type="InterPro" id="IPR041263">
    <property type="entry name" value="Gasdermin_PUB"/>
</dbReference>
<feature type="non-terminal residue" evidence="15">
    <location>
        <position position="1"/>
    </location>
</feature>
<dbReference type="Pfam" id="PF17708">
    <property type="entry name" value="Gasdermin_C"/>
    <property type="match status" value="1"/>
</dbReference>
<evidence type="ECO:0000259" key="14">
    <source>
        <dbReference type="Pfam" id="PF17708"/>
    </source>
</evidence>
<keyword evidence="8" id="KW-0812">Transmembrane</keyword>
<proteinExistence type="inferred from homology"/>
<dbReference type="Proteomes" id="UP000236370">
    <property type="component" value="Unassembled WGS sequence"/>
</dbReference>
<evidence type="ECO:0000256" key="3">
    <source>
        <dbReference type="ARBA" id="ARBA00009279"/>
    </source>
</evidence>
<dbReference type="Pfam" id="PF04598">
    <property type="entry name" value="Gasdermin"/>
    <property type="match status" value="1"/>
</dbReference>
<protein>
    <submittedName>
        <fullName evidence="15">DFNA5 isoform 11</fullName>
    </submittedName>
</protein>
<evidence type="ECO:0000256" key="10">
    <source>
        <dbReference type="ARBA" id="ARBA00023139"/>
    </source>
</evidence>
<keyword evidence="10" id="KW-0564">Palmitate</keyword>
<evidence type="ECO:0000256" key="11">
    <source>
        <dbReference type="ARBA" id="ARBA00023288"/>
    </source>
</evidence>
<dbReference type="InterPro" id="IPR040460">
    <property type="entry name" value="Gasdermin_pore"/>
</dbReference>
<feature type="region of interest" description="Disordered" evidence="12">
    <location>
        <begin position="134"/>
        <end position="154"/>
    </location>
</feature>
<dbReference type="GO" id="GO:0005886">
    <property type="term" value="C:plasma membrane"/>
    <property type="evidence" value="ECO:0007669"/>
    <property type="project" value="UniProtKB-SubCell"/>
</dbReference>
<evidence type="ECO:0000256" key="7">
    <source>
        <dbReference type="ARBA" id="ARBA00022590"/>
    </source>
</evidence>
<feature type="domain" description="Gasdermin PUB" evidence="14">
    <location>
        <begin position="69"/>
        <end position="130"/>
    </location>
</feature>
<evidence type="ECO:0000256" key="4">
    <source>
        <dbReference type="ARBA" id="ARBA00022452"/>
    </source>
</evidence>
<accession>A0A2J8KZE0</accession>
<gene>
    <name evidence="15" type="ORF">CK820_G0034672</name>
</gene>
<evidence type="ECO:0000256" key="5">
    <source>
        <dbReference type="ARBA" id="ARBA00022475"/>
    </source>
</evidence>
<dbReference type="InterPro" id="IPR042377">
    <property type="entry name" value="GSDME"/>
</dbReference>
<dbReference type="EMBL" id="NBAG03000325">
    <property type="protein sequence ID" value="PNI40372.1"/>
    <property type="molecule type" value="Genomic_DNA"/>
</dbReference>
<dbReference type="PANTHER" id="PTHR15207:SF1">
    <property type="entry name" value="GASDERMIN-E"/>
    <property type="match status" value="1"/>
</dbReference>
<keyword evidence="7" id="KW-1210">Necrosis</keyword>
<evidence type="ECO:0000256" key="2">
    <source>
        <dbReference type="ARBA" id="ARBA00004651"/>
    </source>
</evidence>
<feature type="compositionally biased region" description="Low complexity" evidence="12">
    <location>
        <begin position="140"/>
        <end position="154"/>
    </location>
</feature>
<keyword evidence="5" id="KW-1003">Cell membrane</keyword>